<evidence type="ECO:0000313" key="1">
    <source>
        <dbReference type="EMBL" id="CAB4549877.1"/>
    </source>
</evidence>
<dbReference type="EMBL" id="CAEZST010000018">
    <property type="protein sequence ID" value="CAB4549877.1"/>
    <property type="molecule type" value="Genomic_DNA"/>
</dbReference>
<sequence length="93" mass="10979">MQQVVTGVVLDPDGAPISFTFENRHYLVSSRPVRWYSRKIWWQQAQSAPKGVGSALVEVEMWRLWATSEFDRIFLELRHQQPDGVWEIYRIDS</sequence>
<gene>
    <name evidence="1" type="ORF">UFOPK1503_00960</name>
</gene>
<dbReference type="AlphaFoldDB" id="A0A6J6CEY8"/>
<name>A0A6J6CEY8_9ZZZZ</name>
<protein>
    <submittedName>
        <fullName evidence="1">Unannotated protein</fullName>
    </submittedName>
</protein>
<reference evidence="1" key="1">
    <citation type="submission" date="2020-05" db="EMBL/GenBank/DDBJ databases">
        <authorList>
            <person name="Chiriac C."/>
            <person name="Salcher M."/>
            <person name="Ghai R."/>
            <person name="Kavagutti S V."/>
        </authorList>
    </citation>
    <scope>NUCLEOTIDE SEQUENCE</scope>
</reference>
<organism evidence="1">
    <name type="scientific">freshwater metagenome</name>
    <dbReference type="NCBI Taxonomy" id="449393"/>
    <lineage>
        <taxon>unclassified sequences</taxon>
        <taxon>metagenomes</taxon>
        <taxon>ecological metagenomes</taxon>
    </lineage>
</organism>
<proteinExistence type="predicted"/>
<accession>A0A6J6CEY8</accession>